<gene>
    <name evidence="2" type="ORF">FHR04_20190</name>
    <name evidence="1" type="ORF">HNQ04_004111</name>
</gene>
<evidence type="ECO:0000313" key="4">
    <source>
        <dbReference type="Proteomes" id="UP000629870"/>
    </source>
</evidence>
<accession>A0A5C4XIK9</accession>
<dbReference type="RefSeq" id="WP_139404978.1">
    <property type="nucleotide sequence ID" value="NZ_JACHEW010000046.1"/>
</dbReference>
<evidence type="ECO:0000313" key="2">
    <source>
        <dbReference type="EMBL" id="TNM63212.1"/>
    </source>
</evidence>
<comment type="caution">
    <text evidence="2">The sequence shown here is derived from an EMBL/GenBank/DDBJ whole genome shotgun (WGS) entry which is preliminary data.</text>
</comment>
<evidence type="ECO:0000313" key="1">
    <source>
        <dbReference type="EMBL" id="MBB6018830.1"/>
    </source>
</evidence>
<reference evidence="2 3" key="1">
    <citation type="submission" date="2019-06" db="EMBL/GenBank/DDBJ databases">
        <title>Genome sequence of Deinococcus radiopugnans ATCC 19172.</title>
        <authorList>
            <person name="Maclea K.S."/>
            <person name="Maynard C.R."/>
        </authorList>
    </citation>
    <scope>NUCLEOTIDE SEQUENCE [LARGE SCALE GENOMIC DNA]</scope>
    <source>
        <strain evidence="2 3">ATCC 19172</strain>
    </source>
</reference>
<dbReference type="EMBL" id="VDMO01000046">
    <property type="protein sequence ID" value="TNM63212.1"/>
    <property type="molecule type" value="Genomic_DNA"/>
</dbReference>
<name>A0A5C4XIK9_9DEIO</name>
<organism evidence="2 3">
    <name type="scientific">Deinococcus radiopugnans ATCC 19172</name>
    <dbReference type="NCBI Taxonomy" id="585398"/>
    <lineage>
        <taxon>Bacteria</taxon>
        <taxon>Thermotogati</taxon>
        <taxon>Deinococcota</taxon>
        <taxon>Deinococci</taxon>
        <taxon>Deinococcales</taxon>
        <taxon>Deinococcaceae</taxon>
        <taxon>Deinococcus</taxon>
    </lineage>
</organism>
<dbReference type="AlphaFoldDB" id="A0A5C4XIK9"/>
<reference evidence="1 4" key="2">
    <citation type="submission" date="2020-08" db="EMBL/GenBank/DDBJ databases">
        <title>Genomic Encyclopedia of Type Strains, Phase IV (KMG-IV): sequencing the most valuable type-strain genomes for metagenomic binning, comparative biology and taxonomic classification.</title>
        <authorList>
            <person name="Goeker M."/>
        </authorList>
    </citation>
    <scope>NUCLEOTIDE SEQUENCE [LARGE SCALE GENOMIC DNA]</scope>
    <source>
        <strain evidence="1 4">DSM 12027</strain>
    </source>
</reference>
<evidence type="ECO:0000313" key="3">
    <source>
        <dbReference type="Proteomes" id="UP000313988"/>
    </source>
</evidence>
<proteinExistence type="predicted"/>
<dbReference type="EMBL" id="JACHEW010000046">
    <property type="protein sequence ID" value="MBB6018830.1"/>
    <property type="molecule type" value="Genomic_DNA"/>
</dbReference>
<protein>
    <submittedName>
        <fullName evidence="2">Uncharacterized protein</fullName>
    </submittedName>
</protein>
<keyword evidence="4" id="KW-1185">Reference proteome</keyword>
<dbReference type="Proteomes" id="UP000629870">
    <property type="component" value="Unassembled WGS sequence"/>
</dbReference>
<dbReference type="Proteomes" id="UP000313988">
    <property type="component" value="Unassembled WGS sequence"/>
</dbReference>
<sequence length="69" mass="7977">MLKEVYKGREIVIDFSPLPNRPLGRHAAARKNWTVKIDGESILDRISYIGIRDENLIMSAAKKYVDKLY</sequence>